<name>A0A2M9XAG4_9LEPT</name>
<gene>
    <name evidence="2" type="ORF">CH357_13705</name>
</gene>
<dbReference type="RefSeq" id="WP_100707344.1">
    <property type="nucleotide sequence ID" value="NZ_NPDL01000006.1"/>
</dbReference>
<dbReference type="OrthoDB" id="339537at2"/>
<dbReference type="AlphaFoldDB" id="A0A2M9XAG4"/>
<feature type="signal peptide" evidence="1">
    <location>
        <begin position="1"/>
        <end position="18"/>
    </location>
</feature>
<sequence>MRSVFRMFILLASTLVLIECKSHQENPTSVTPENPSALRLNYDVVYYTGGHSVLLNSGRLFARGLFYECKVSDTNSNFESFRASSYTEDNSNDFRQLVSETDQAKFNSRQFQYFPMGENSRATVFSGCAKGSGAEKCYVRWEWQKEAFIFVFETQLENKKGLGAAELGKEFHEFVSRGIKAF</sequence>
<reference evidence="2 3" key="1">
    <citation type="submission" date="2017-07" db="EMBL/GenBank/DDBJ databases">
        <title>Leptospira spp. isolated from tropical soils.</title>
        <authorList>
            <person name="Thibeaux R."/>
            <person name="Iraola G."/>
            <person name="Ferres I."/>
            <person name="Bierque E."/>
            <person name="Girault D."/>
            <person name="Soupe-Gilbert M.-E."/>
            <person name="Picardeau M."/>
            <person name="Goarant C."/>
        </authorList>
    </citation>
    <scope>NUCLEOTIDE SEQUENCE [LARGE SCALE GENOMIC DNA]</scope>
    <source>
        <strain evidence="2 3">MCA1-C-A1</strain>
    </source>
</reference>
<keyword evidence="3" id="KW-1185">Reference proteome</keyword>
<comment type="caution">
    <text evidence="2">The sequence shown here is derived from an EMBL/GenBank/DDBJ whole genome shotgun (WGS) entry which is preliminary data.</text>
</comment>
<keyword evidence="1" id="KW-0732">Signal</keyword>
<dbReference type="EMBL" id="NPDN01000007">
    <property type="protein sequence ID" value="PJZ24644.1"/>
    <property type="molecule type" value="Genomic_DNA"/>
</dbReference>
<organism evidence="2 3">
    <name type="scientific">Leptospira hartskeerlii</name>
    <dbReference type="NCBI Taxonomy" id="2023177"/>
    <lineage>
        <taxon>Bacteria</taxon>
        <taxon>Pseudomonadati</taxon>
        <taxon>Spirochaetota</taxon>
        <taxon>Spirochaetia</taxon>
        <taxon>Leptospirales</taxon>
        <taxon>Leptospiraceae</taxon>
        <taxon>Leptospira</taxon>
    </lineage>
</organism>
<accession>A0A2M9XAG4</accession>
<evidence type="ECO:0008006" key="4">
    <source>
        <dbReference type="Google" id="ProtNLM"/>
    </source>
</evidence>
<feature type="chain" id="PRO_5014980900" description="Lipoprotein" evidence="1">
    <location>
        <begin position="19"/>
        <end position="182"/>
    </location>
</feature>
<protein>
    <recommendedName>
        <fullName evidence="4">Lipoprotein</fullName>
    </recommendedName>
</protein>
<proteinExistence type="predicted"/>
<evidence type="ECO:0000313" key="2">
    <source>
        <dbReference type="EMBL" id="PJZ24644.1"/>
    </source>
</evidence>
<evidence type="ECO:0000313" key="3">
    <source>
        <dbReference type="Proteomes" id="UP000232196"/>
    </source>
</evidence>
<evidence type="ECO:0000256" key="1">
    <source>
        <dbReference type="SAM" id="SignalP"/>
    </source>
</evidence>
<dbReference type="Proteomes" id="UP000232196">
    <property type="component" value="Unassembled WGS sequence"/>
</dbReference>